<dbReference type="PANTHER" id="PTHR35580:SF1">
    <property type="entry name" value="PHYTASE-LIKE DOMAIN-CONTAINING PROTEIN"/>
    <property type="match status" value="1"/>
</dbReference>
<dbReference type="OrthoDB" id="9811934at2"/>
<comment type="caution">
    <text evidence="1">The sequence shown here is derived from an EMBL/GenBank/DDBJ whole genome shotgun (WGS) entry which is preliminary data.</text>
</comment>
<sequence length="1085" mass="113938">MIKTKPNSYGTSERKQTGVHIGSFLVLASLILIFPTCNQREQSKDSFIEVLSGLAPAPFKRDALTTHNVLSRYVAPRTGSYSCNQFGGSNPPYSASYHTYVKRPDATDRAMENVHALCATEDGSLFLAGQGRKSDNRAGTGMIAKLGPNGKVSWLKEIGSYNVQTNQANKIDLIAMERDEEGGLLILGHADGTIDPNLGLDGIAPQRSYAGGANDMLLIAITPNGSVKWWSFFGGPGNDQATGLTITDFQAHLLTGNSDQPIPTNGVVINPYSGPGPNAVVATVVWTGEDRFGAAMTFLNGSSQGIAKGIDSYFITGKGPSPQGLSSPAFPPLPGSDDVRIVKLSTDLVPIAYTYVGGPGAPFGPGYPTGPGDMELRGISQSAVDDGGVVLAGKIVGGTVASLDGQNPITQCKPGAFNQPTPVVVKLKADLRAEWITCLQGGNYVHSDTLAVTFNRDAGYLVTGKAYAPIDSLQGINPAIPHSPSNTAETMITRLDGSGNVNFFAFYGRSTNGGSVTNFPYDGSNDVIAQTLYGGIAVGGFPNGNIPLWAGRAPVSPFVYPRTWTFVANLIPGAAMTSFNALRCNQVLPTPPPIGNETFHGGAQYIPSNMVEVKQLATCALEDGSFLVAGSSKTPVTPESGGTGGFRTGLLQRVAQWGTIGNYSSGAVRLLTPNDVFNTNAVIEIVDIERDVDGGILIAGNTNELLAPYSLDYVAPLRAYSGGTDMFLMKLSPQSPCTVSSCALGRIVWWTYIGGAGDDNVVNISRPVEDPQGKYELILTGNVSQNVSLGDAPLQPFTAGSNNILTIKYRISASPVATPVWYTFMNGSAAAMTQNGSDGIYVVGNGPAPVGLTNPVFPPASSTAKDARIVKLSSDGYPLWFNWIGSTDSVANDTYLESITPSPNGLSGVGIAGRIKFGTLNTLEGKTPILPCLRPATNNLSLVLEFDSNGHVNWFTCPRAETGLAGKTGITHGDNTYWLTAAADVAFSDLEGISPAVAFSGSSRNTMIAQLSSDGHARWFAFYGGGSGGSGRNAGGNNSIVQGLYGGPFLAGQGFPLSLWAGWNAVLTGMDNFMIHIVKEQTPRH</sequence>
<dbReference type="RefSeq" id="WP_135594988.1">
    <property type="nucleotide sequence ID" value="NZ_RQEZ01000088.1"/>
</dbReference>
<dbReference type="AlphaFoldDB" id="A0A5F1YJN3"/>
<dbReference type="PANTHER" id="PTHR35580">
    <property type="entry name" value="CELL SURFACE GLYCOPROTEIN (S-LAYER PROTEIN)-LIKE PROTEIN"/>
    <property type="match status" value="1"/>
</dbReference>
<evidence type="ECO:0000313" key="2">
    <source>
        <dbReference type="Proteomes" id="UP000298277"/>
    </source>
</evidence>
<dbReference type="EMBL" id="RQFA01000010">
    <property type="protein sequence ID" value="TGK38439.1"/>
    <property type="molecule type" value="Genomic_DNA"/>
</dbReference>
<proteinExistence type="predicted"/>
<dbReference type="InterPro" id="IPR052918">
    <property type="entry name" value="Motility_Chemotaxis_Reg"/>
</dbReference>
<protein>
    <submittedName>
        <fullName evidence="1">Uncharacterized protein</fullName>
    </submittedName>
</protein>
<evidence type="ECO:0000313" key="1">
    <source>
        <dbReference type="EMBL" id="TGK38439.1"/>
    </source>
</evidence>
<accession>A0A5F1YJN3</accession>
<reference evidence="1" key="1">
    <citation type="journal article" date="2019" name="PLoS Negl. Trop. Dis.">
        <title>Revisiting the worldwide diversity of Leptospira species in the environment.</title>
        <authorList>
            <person name="Vincent A.T."/>
            <person name="Schiettekatte O."/>
            <person name="Bourhy P."/>
            <person name="Veyrier F.J."/>
            <person name="Picardeau M."/>
        </authorList>
    </citation>
    <scope>NUCLEOTIDE SEQUENCE [LARGE SCALE GENOMIC DNA]</scope>
    <source>
        <strain evidence="1">201800299</strain>
    </source>
</reference>
<keyword evidence="2" id="KW-1185">Reference proteome</keyword>
<organism evidence="1 2">
    <name type="scientific">Leptospira gomenensis</name>
    <dbReference type="NCBI Taxonomy" id="2484974"/>
    <lineage>
        <taxon>Bacteria</taxon>
        <taxon>Pseudomonadati</taxon>
        <taxon>Spirochaetota</taxon>
        <taxon>Spirochaetia</taxon>
        <taxon>Leptospirales</taxon>
        <taxon>Leptospiraceae</taxon>
        <taxon>Leptospira</taxon>
    </lineage>
</organism>
<name>A0A5F1YJN3_9LEPT</name>
<gene>
    <name evidence="1" type="ORF">EHQ17_02010</name>
</gene>
<dbReference type="Proteomes" id="UP000298277">
    <property type="component" value="Unassembled WGS sequence"/>
</dbReference>